<sequence length="224" mass="25356">MRMTKVTVFDLDDTLLEGDSAQLWLEFLCEQNWPGAQTALLNCSAMMDDYYRGALDMQLYMQHWARPLLGASPCQLAPVLARFVSEVIEPRFFKQALTRLQVHLQQGDHTLVISASPAILVKAICDYLQVEHCIGIDLELLQGRFSGKALLPYSLGEGKVIRLRQWFKAQQLEAASQHLHTVYSDSINDVPLLQLSCQPQVVNPNPVLLDIASAKGWTVHRWQR</sequence>
<keyword evidence="5" id="KW-1185">Reference proteome</keyword>
<evidence type="ECO:0000256" key="2">
    <source>
        <dbReference type="ARBA" id="ARBA00022801"/>
    </source>
</evidence>
<dbReference type="NCBIfam" id="TIGR01488">
    <property type="entry name" value="HAD-SF-IB"/>
    <property type="match status" value="1"/>
</dbReference>
<keyword evidence="3" id="KW-0460">Magnesium</keyword>
<evidence type="ECO:0000313" key="5">
    <source>
        <dbReference type="Proteomes" id="UP001501757"/>
    </source>
</evidence>
<protein>
    <submittedName>
        <fullName evidence="4">HAD family hydrolase</fullName>
    </submittedName>
</protein>
<evidence type="ECO:0000313" key="4">
    <source>
        <dbReference type="EMBL" id="GAA0363417.1"/>
    </source>
</evidence>
<dbReference type="Gene3D" id="3.40.50.1000">
    <property type="entry name" value="HAD superfamily/HAD-like"/>
    <property type="match status" value="1"/>
</dbReference>
<dbReference type="InterPro" id="IPR036412">
    <property type="entry name" value="HAD-like_sf"/>
</dbReference>
<dbReference type="EMBL" id="BAAAEI010000017">
    <property type="protein sequence ID" value="GAA0363417.1"/>
    <property type="molecule type" value="Genomic_DNA"/>
</dbReference>
<dbReference type="InterPro" id="IPR006385">
    <property type="entry name" value="HAD_hydro_SerB1"/>
</dbReference>
<gene>
    <name evidence="4" type="ORF">GCM10009092_29750</name>
</gene>
<name>A0ABP3HAG6_9ALTE</name>
<dbReference type="CDD" id="cd02612">
    <property type="entry name" value="HAD_PGPPase"/>
    <property type="match status" value="1"/>
</dbReference>
<dbReference type="SUPFAM" id="SSF56784">
    <property type="entry name" value="HAD-like"/>
    <property type="match status" value="1"/>
</dbReference>
<accession>A0ABP3HAG6</accession>
<dbReference type="Proteomes" id="UP001501757">
    <property type="component" value="Unassembled WGS sequence"/>
</dbReference>
<comment type="caution">
    <text evidence="4">The sequence shown here is derived from an EMBL/GenBank/DDBJ whole genome shotgun (WGS) entry which is preliminary data.</text>
</comment>
<dbReference type="NCBIfam" id="TIGR01490">
    <property type="entry name" value="HAD-SF-IB-hyp1"/>
    <property type="match status" value="1"/>
</dbReference>
<reference evidence="5" key="1">
    <citation type="journal article" date="2019" name="Int. J. Syst. Evol. Microbiol.">
        <title>The Global Catalogue of Microorganisms (GCM) 10K type strain sequencing project: providing services to taxonomists for standard genome sequencing and annotation.</title>
        <authorList>
            <consortium name="The Broad Institute Genomics Platform"/>
            <consortium name="The Broad Institute Genome Sequencing Center for Infectious Disease"/>
            <person name="Wu L."/>
            <person name="Ma J."/>
        </authorList>
    </citation>
    <scope>NUCLEOTIDE SEQUENCE [LARGE SCALE GENOMIC DNA]</scope>
    <source>
        <strain evidence="5">JCM 13378</strain>
    </source>
</reference>
<keyword evidence="2 4" id="KW-0378">Hydrolase</keyword>
<keyword evidence="1" id="KW-0479">Metal-binding</keyword>
<dbReference type="PANTHER" id="PTHR43344:SF13">
    <property type="entry name" value="PHOSPHATASE RV3661-RELATED"/>
    <property type="match status" value="1"/>
</dbReference>
<evidence type="ECO:0000256" key="1">
    <source>
        <dbReference type="ARBA" id="ARBA00022723"/>
    </source>
</evidence>
<dbReference type="Pfam" id="PF12710">
    <property type="entry name" value="HAD"/>
    <property type="match status" value="1"/>
</dbReference>
<dbReference type="Gene3D" id="1.20.1440.100">
    <property type="entry name" value="SG protein - dephosphorylation function"/>
    <property type="match status" value="1"/>
</dbReference>
<dbReference type="RefSeq" id="WP_343845977.1">
    <property type="nucleotide sequence ID" value="NZ_BAAAEI010000017.1"/>
</dbReference>
<evidence type="ECO:0000256" key="3">
    <source>
        <dbReference type="ARBA" id="ARBA00022842"/>
    </source>
</evidence>
<organism evidence="4 5">
    <name type="scientific">Bowmanella denitrificans</name>
    <dbReference type="NCBI Taxonomy" id="366582"/>
    <lineage>
        <taxon>Bacteria</taxon>
        <taxon>Pseudomonadati</taxon>
        <taxon>Pseudomonadota</taxon>
        <taxon>Gammaproteobacteria</taxon>
        <taxon>Alteromonadales</taxon>
        <taxon>Alteromonadaceae</taxon>
        <taxon>Bowmanella</taxon>
    </lineage>
</organism>
<proteinExistence type="predicted"/>
<dbReference type="InterPro" id="IPR050582">
    <property type="entry name" value="HAD-like_SerB"/>
</dbReference>
<dbReference type="PANTHER" id="PTHR43344">
    <property type="entry name" value="PHOSPHOSERINE PHOSPHATASE"/>
    <property type="match status" value="1"/>
</dbReference>
<dbReference type="InterPro" id="IPR023214">
    <property type="entry name" value="HAD_sf"/>
</dbReference>
<dbReference type="GO" id="GO:0016787">
    <property type="term" value="F:hydrolase activity"/>
    <property type="evidence" value="ECO:0007669"/>
    <property type="project" value="UniProtKB-KW"/>
</dbReference>